<dbReference type="EMBL" id="JAFNEN010003621">
    <property type="protein sequence ID" value="KAG8171720.1"/>
    <property type="molecule type" value="Genomic_DNA"/>
</dbReference>
<reference evidence="1 2" key="1">
    <citation type="journal article" date="2022" name="Nat. Ecol. Evol.">
        <title>A masculinizing supergene underlies an exaggerated male reproductive morph in a spider.</title>
        <authorList>
            <person name="Hendrickx F."/>
            <person name="De Corte Z."/>
            <person name="Sonet G."/>
            <person name="Van Belleghem S.M."/>
            <person name="Kostlbacher S."/>
            <person name="Vangestel C."/>
        </authorList>
    </citation>
    <scope>NUCLEOTIDE SEQUENCE [LARGE SCALE GENOMIC DNA]</scope>
    <source>
        <strain evidence="1">W744_W776</strain>
    </source>
</reference>
<dbReference type="Proteomes" id="UP000827092">
    <property type="component" value="Unassembled WGS sequence"/>
</dbReference>
<protein>
    <submittedName>
        <fullName evidence="1">Uncharacterized protein</fullName>
    </submittedName>
</protein>
<name>A0AAV6TII3_9ARAC</name>
<organism evidence="1 2">
    <name type="scientific">Oedothorax gibbosus</name>
    <dbReference type="NCBI Taxonomy" id="931172"/>
    <lineage>
        <taxon>Eukaryota</taxon>
        <taxon>Metazoa</taxon>
        <taxon>Ecdysozoa</taxon>
        <taxon>Arthropoda</taxon>
        <taxon>Chelicerata</taxon>
        <taxon>Arachnida</taxon>
        <taxon>Araneae</taxon>
        <taxon>Araneomorphae</taxon>
        <taxon>Entelegynae</taxon>
        <taxon>Araneoidea</taxon>
        <taxon>Linyphiidae</taxon>
        <taxon>Erigoninae</taxon>
        <taxon>Oedothorax</taxon>
    </lineage>
</organism>
<evidence type="ECO:0000313" key="2">
    <source>
        <dbReference type="Proteomes" id="UP000827092"/>
    </source>
</evidence>
<dbReference type="AlphaFoldDB" id="A0AAV6TII3"/>
<gene>
    <name evidence="1" type="ORF">JTE90_003705</name>
</gene>
<comment type="caution">
    <text evidence="1">The sequence shown here is derived from an EMBL/GenBank/DDBJ whole genome shotgun (WGS) entry which is preliminary data.</text>
</comment>
<proteinExistence type="predicted"/>
<accession>A0AAV6TII3</accession>
<evidence type="ECO:0000313" key="1">
    <source>
        <dbReference type="EMBL" id="KAG8171720.1"/>
    </source>
</evidence>
<keyword evidence="2" id="KW-1185">Reference proteome</keyword>
<sequence length="76" mass="8655">MLIETTFMRFGKSCGGIKGITLQPNTVKKWALSLHVCGQLSKDVIDGEESKKLHMFHKEESAARMKCDEEDRQKKT</sequence>